<gene>
    <name evidence="1" type="ORF">RFH47_01785</name>
</gene>
<sequence length="230" mass="25374">MKKSLVIFGYGLGISRSVAIRFGQEGFELAIVARDKRRLKDAVSELKEFGIKAHAFNADLSDLNNIPSLIDDIRNKLGSIQNILWNAFQDDHGDLIELDPSSLTQAMHLRVSSYIAVVQTCLKDLEINKGSVLSTNGMMALDRPEANVFAIDYASLAIAATAQYKTTNILVHTLMPQGIFVGQIIVNGFVQGTAGVQNSPENIEPEAVANKFWELFQHKNIHFDIVSKES</sequence>
<proteinExistence type="predicted"/>
<name>A0AAW8J7C1_9GAMM</name>
<evidence type="ECO:0000313" key="2">
    <source>
        <dbReference type="Proteomes" id="UP001243844"/>
    </source>
</evidence>
<accession>A0AAW8J7C1</accession>
<protein>
    <submittedName>
        <fullName evidence="1">SDR family NAD(P)-dependent oxidoreductase</fullName>
    </submittedName>
</protein>
<dbReference type="InterPro" id="IPR036291">
    <property type="entry name" value="NAD(P)-bd_dom_sf"/>
</dbReference>
<dbReference type="SUPFAM" id="SSF51735">
    <property type="entry name" value="NAD(P)-binding Rossmann-fold domains"/>
    <property type="match status" value="1"/>
</dbReference>
<dbReference type="PANTHER" id="PTHR43431:SF7">
    <property type="entry name" value="OXIDOREDUCTASE, SHORT CHAIN DEHYDROGENASE_REDUCTASE FAMILY (AFU_ORTHOLOGUE AFUA_5G14000)"/>
    <property type="match status" value="1"/>
</dbReference>
<dbReference type="AlphaFoldDB" id="A0AAW8J7C1"/>
<comment type="caution">
    <text evidence="1">The sequence shown here is derived from an EMBL/GenBank/DDBJ whole genome shotgun (WGS) entry which is preliminary data.</text>
</comment>
<organism evidence="1 2">
    <name type="scientific">Acinetobacter rudis</name>
    <dbReference type="NCBI Taxonomy" id="632955"/>
    <lineage>
        <taxon>Bacteria</taxon>
        <taxon>Pseudomonadati</taxon>
        <taxon>Pseudomonadota</taxon>
        <taxon>Gammaproteobacteria</taxon>
        <taxon>Moraxellales</taxon>
        <taxon>Moraxellaceae</taxon>
        <taxon>Acinetobacter</taxon>
    </lineage>
</organism>
<dbReference type="RefSeq" id="WP_308980715.1">
    <property type="nucleotide sequence ID" value="NZ_JAVIDL010000002.1"/>
</dbReference>
<dbReference type="Gene3D" id="3.40.50.720">
    <property type="entry name" value="NAD(P)-binding Rossmann-like Domain"/>
    <property type="match status" value="1"/>
</dbReference>
<dbReference type="EMBL" id="JAVIDL010000002">
    <property type="protein sequence ID" value="MDQ8934480.1"/>
    <property type="molecule type" value="Genomic_DNA"/>
</dbReference>
<dbReference type="Pfam" id="PF00106">
    <property type="entry name" value="adh_short"/>
    <property type="match status" value="1"/>
</dbReference>
<dbReference type="Proteomes" id="UP001243844">
    <property type="component" value="Unassembled WGS sequence"/>
</dbReference>
<dbReference type="PANTHER" id="PTHR43431">
    <property type="entry name" value="OXIDOREDUCTASE, SHORT CHAIN DEHYDROGENASE/REDUCTASE FAMILY (AFU_ORTHOLOGUE AFUA_5G14000)"/>
    <property type="match status" value="1"/>
</dbReference>
<reference evidence="1" key="1">
    <citation type="submission" date="2023-08" db="EMBL/GenBank/DDBJ databases">
        <title>Emergence of clinically-relevant ST2 carbapenem-resistant Acinetobacter baumannii strains in hospital sewages in Zhejiang, East of China.</title>
        <authorList>
            <person name="Kaichao C."/>
            <person name="Zhang R."/>
        </authorList>
    </citation>
    <scope>NUCLEOTIDE SEQUENCE</scope>
    <source>
        <strain evidence="1">M-RB-37</strain>
    </source>
</reference>
<evidence type="ECO:0000313" key="1">
    <source>
        <dbReference type="EMBL" id="MDQ8934480.1"/>
    </source>
</evidence>
<dbReference type="InterPro" id="IPR002347">
    <property type="entry name" value="SDR_fam"/>
</dbReference>